<evidence type="ECO:0000313" key="1">
    <source>
        <dbReference type="Proteomes" id="UP000221080"/>
    </source>
</evidence>
<dbReference type="PANTHER" id="PTHR40387">
    <property type="entry name" value="PROTEIN FAM240B"/>
    <property type="match status" value="1"/>
</dbReference>
<dbReference type="CTD" id="100132146"/>
<dbReference type="AlphaFoldDB" id="A0A2D0R2Q0"/>
<dbReference type="GeneID" id="108265952"/>
<dbReference type="OrthoDB" id="8880235at2759"/>
<dbReference type="RefSeq" id="XP_017324328.1">
    <property type="nucleotide sequence ID" value="XM_017468839.3"/>
</dbReference>
<evidence type="ECO:0000313" key="3">
    <source>
        <dbReference type="RefSeq" id="XP_017324328.1"/>
    </source>
</evidence>
<evidence type="ECO:0000313" key="2">
    <source>
        <dbReference type="RefSeq" id="XP_017324326.1"/>
    </source>
</evidence>
<dbReference type="RefSeq" id="XP_017324326.1">
    <property type="nucleotide sequence ID" value="XM_017468837.3"/>
</dbReference>
<dbReference type="KEGG" id="ipu:108265952"/>
<accession>A0A2D0R2Q0</accession>
<gene>
    <name evidence="2 3" type="primary">fam240a</name>
</gene>
<dbReference type="PANTHER" id="PTHR40387:SF1">
    <property type="entry name" value="PROTEIN FAM240B"/>
    <property type="match status" value="1"/>
</dbReference>
<protein>
    <submittedName>
        <fullName evidence="2 3">Protein FAM240B</fullName>
    </submittedName>
</protein>
<organism evidence="1 2">
    <name type="scientific">Ictalurus punctatus</name>
    <name type="common">Channel catfish</name>
    <name type="synonym">Silurus punctatus</name>
    <dbReference type="NCBI Taxonomy" id="7998"/>
    <lineage>
        <taxon>Eukaryota</taxon>
        <taxon>Metazoa</taxon>
        <taxon>Chordata</taxon>
        <taxon>Craniata</taxon>
        <taxon>Vertebrata</taxon>
        <taxon>Euteleostomi</taxon>
        <taxon>Actinopterygii</taxon>
        <taxon>Neopterygii</taxon>
        <taxon>Teleostei</taxon>
        <taxon>Ostariophysi</taxon>
        <taxon>Siluriformes</taxon>
        <taxon>Ictaluridae</taxon>
        <taxon>Ictalurus</taxon>
    </lineage>
</organism>
<reference evidence="2 3" key="2">
    <citation type="submission" date="2025-04" db="UniProtKB">
        <authorList>
            <consortium name="RefSeq"/>
        </authorList>
    </citation>
    <scope>IDENTIFICATION</scope>
    <source>
        <tissue evidence="2 3">Blood</tissue>
    </source>
</reference>
<keyword evidence="1" id="KW-1185">Reference proteome</keyword>
<name>A0A2D0R2Q0_ICTPU</name>
<reference evidence="1" key="1">
    <citation type="journal article" date="2016" name="Nat. Commun.">
        <title>The channel catfish genome sequence provides insights into the evolution of scale formation in teleosts.</title>
        <authorList>
            <person name="Liu Z."/>
            <person name="Liu S."/>
            <person name="Yao J."/>
            <person name="Bao L."/>
            <person name="Zhang J."/>
            <person name="Li Y."/>
            <person name="Jiang C."/>
            <person name="Sun L."/>
            <person name="Wang R."/>
            <person name="Zhang Y."/>
            <person name="Zhou T."/>
            <person name="Zeng Q."/>
            <person name="Fu Q."/>
            <person name="Gao S."/>
            <person name="Li N."/>
            <person name="Koren S."/>
            <person name="Jiang Y."/>
            <person name="Zimin A."/>
            <person name="Xu P."/>
            <person name="Phillippy A.M."/>
            <person name="Geng X."/>
            <person name="Song L."/>
            <person name="Sun F."/>
            <person name="Li C."/>
            <person name="Wang X."/>
            <person name="Chen A."/>
            <person name="Jin Y."/>
            <person name="Yuan Z."/>
            <person name="Yang Y."/>
            <person name="Tan S."/>
            <person name="Peatman E."/>
            <person name="Lu J."/>
            <person name="Qin Z."/>
            <person name="Dunham R."/>
            <person name="Li Z."/>
            <person name="Sonstegard T."/>
            <person name="Feng J."/>
            <person name="Danzmann R.G."/>
            <person name="Schroeder S."/>
            <person name="Scheffler B."/>
            <person name="Duke M.V."/>
            <person name="Ballard L."/>
            <person name="Kucuktas H."/>
            <person name="Kaltenboeck L."/>
            <person name="Liu H."/>
            <person name="Armbruster J."/>
            <person name="Xie Y."/>
            <person name="Kirby M.L."/>
            <person name="Tian Y."/>
            <person name="Flanagan M.E."/>
            <person name="Mu W."/>
            <person name="Waldbieser G.C."/>
        </authorList>
    </citation>
    <scope>NUCLEOTIDE SEQUENCE [LARGE SCALE GENOMIC DNA]</scope>
    <source>
        <strain evidence="1">SDA103</strain>
    </source>
</reference>
<dbReference type="Proteomes" id="UP000221080">
    <property type="component" value="Chromosome 5"/>
</dbReference>
<dbReference type="InterPro" id="IPR040261">
    <property type="entry name" value="FAM240"/>
</dbReference>
<proteinExistence type="predicted"/>
<sequence>MNAALIHDKVFIKTFWEKRITNHSQMTEDEELRMKNSALTKLRDEWLIRLECQRKNIKNFNNRHATMSTEVKQTDQE</sequence>